<organism evidence="2 3">
    <name type="scientific">Candidatus Entotheonella gemina</name>
    <dbReference type="NCBI Taxonomy" id="1429439"/>
    <lineage>
        <taxon>Bacteria</taxon>
        <taxon>Pseudomonadati</taxon>
        <taxon>Nitrospinota/Tectimicrobiota group</taxon>
        <taxon>Candidatus Tectimicrobiota</taxon>
        <taxon>Candidatus Entotheonellia</taxon>
        <taxon>Candidatus Entotheonellales</taxon>
        <taxon>Candidatus Entotheonellaceae</taxon>
        <taxon>Candidatus Entotheonella</taxon>
    </lineage>
</organism>
<evidence type="ECO:0000313" key="3">
    <source>
        <dbReference type="Proteomes" id="UP000019140"/>
    </source>
</evidence>
<comment type="caution">
    <text evidence="2">The sequence shown here is derived from an EMBL/GenBank/DDBJ whole genome shotgun (WGS) entry which is preliminary data.</text>
</comment>
<dbReference type="AlphaFoldDB" id="W4M9C0"/>
<protein>
    <recommendedName>
        <fullName evidence="1">Putative regulatory protein FmdB zinc ribbon domain-containing protein</fullName>
    </recommendedName>
</protein>
<evidence type="ECO:0000259" key="1">
    <source>
        <dbReference type="SMART" id="SM00834"/>
    </source>
</evidence>
<dbReference type="NCBIfam" id="TIGR02605">
    <property type="entry name" value="CxxC_CxxC_SSSS"/>
    <property type="match status" value="1"/>
</dbReference>
<keyword evidence="3" id="KW-1185">Reference proteome</keyword>
<dbReference type="EMBL" id="AZHX01000608">
    <property type="protein sequence ID" value="ETX06770.1"/>
    <property type="molecule type" value="Genomic_DNA"/>
</dbReference>
<sequence>MPMYEFQCDDCHRVSDMYFRTISDTPAVHCRHCGSEAVRKMMSSFASPLSEQDKMARLDSKYDKQVEQAIAKAPSDSHPDHYMRKMVPFSRAKDA</sequence>
<evidence type="ECO:0000313" key="2">
    <source>
        <dbReference type="EMBL" id="ETX06770.1"/>
    </source>
</evidence>
<dbReference type="InterPro" id="IPR013429">
    <property type="entry name" value="Regulatory_FmdB_Zinc_ribbon"/>
</dbReference>
<dbReference type="Pfam" id="PF09723">
    <property type="entry name" value="Zn_ribbon_8"/>
    <property type="match status" value="1"/>
</dbReference>
<name>W4M9C0_9BACT</name>
<feature type="domain" description="Putative regulatory protein FmdB zinc ribbon" evidence="1">
    <location>
        <begin position="1"/>
        <end position="43"/>
    </location>
</feature>
<gene>
    <name evidence="2" type="ORF">ETSY2_15145</name>
</gene>
<accession>W4M9C0</accession>
<proteinExistence type="predicted"/>
<dbReference type="SMART" id="SM00834">
    <property type="entry name" value="CxxC_CXXC_SSSS"/>
    <property type="match status" value="1"/>
</dbReference>
<dbReference type="Proteomes" id="UP000019140">
    <property type="component" value="Unassembled WGS sequence"/>
</dbReference>
<reference evidence="2 3" key="1">
    <citation type="journal article" date="2014" name="Nature">
        <title>An environmental bacterial taxon with a large and distinct metabolic repertoire.</title>
        <authorList>
            <person name="Wilson M.C."/>
            <person name="Mori T."/>
            <person name="Ruckert C."/>
            <person name="Uria A.R."/>
            <person name="Helf M.J."/>
            <person name="Takada K."/>
            <person name="Gernert C."/>
            <person name="Steffens U.A."/>
            <person name="Heycke N."/>
            <person name="Schmitt S."/>
            <person name="Rinke C."/>
            <person name="Helfrich E.J."/>
            <person name="Brachmann A.O."/>
            <person name="Gurgui C."/>
            <person name="Wakimoto T."/>
            <person name="Kracht M."/>
            <person name="Crusemann M."/>
            <person name="Hentschel U."/>
            <person name="Abe I."/>
            <person name="Matsunaga S."/>
            <person name="Kalinowski J."/>
            <person name="Takeyama H."/>
            <person name="Piel J."/>
        </authorList>
    </citation>
    <scope>NUCLEOTIDE SEQUENCE [LARGE SCALE GENOMIC DNA]</scope>
    <source>
        <strain evidence="3">TSY2</strain>
    </source>
</reference>
<dbReference type="HOGENOM" id="CLU_2367618_0_0_7"/>